<evidence type="ECO:0000313" key="2">
    <source>
        <dbReference type="EMBL" id="OGN32517.1"/>
    </source>
</evidence>
<organism evidence="2 3">
    <name type="scientific">Candidatus Yanofskybacteria bacterium RIFCSPLOWO2_02_FULL_43_10b</name>
    <dbReference type="NCBI Taxonomy" id="1802704"/>
    <lineage>
        <taxon>Bacteria</taxon>
        <taxon>Candidatus Yanofskyibacteriota</taxon>
    </lineage>
</organism>
<evidence type="ECO:0000256" key="1">
    <source>
        <dbReference type="SAM" id="Coils"/>
    </source>
</evidence>
<comment type="caution">
    <text evidence="2">The sequence shown here is derived from an EMBL/GenBank/DDBJ whole genome shotgun (WGS) entry which is preliminary data.</text>
</comment>
<sequence>MDKILKGNYPIPDLNEKVKKVEENKETLQEEFEAAALKKLGGSITFIKKSGPKGSFIWKGDKKDE</sequence>
<accession>A0A1F8H4L3</accession>
<feature type="coiled-coil region" evidence="1">
    <location>
        <begin position="11"/>
        <end position="38"/>
    </location>
</feature>
<evidence type="ECO:0000313" key="3">
    <source>
        <dbReference type="Proteomes" id="UP000177676"/>
    </source>
</evidence>
<dbReference type="EMBL" id="MGKS01000013">
    <property type="protein sequence ID" value="OGN32517.1"/>
    <property type="molecule type" value="Genomic_DNA"/>
</dbReference>
<dbReference type="AlphaFoldDB" id="A0A1F8H4L3"/>
<reference evidence="2 3" key="1">
    <citation type="journal article" date="2016" name="Nat. Commun.">
        <title>Thousands of microbial genomes shed light on interconnected biogeochemical processes in an aquifer system.</title>
        <authorList>
            <person name="Anantharaman K."/>
            <person name="Brown C.T."/>
            <person name="Hug L.A."/>
            <person name="Sharon I."/>
            <person name="Castelle C.J."/>
            <person name="Probst A.J."/>
            <person name="Thomas B.C."/>
            <person name="Singh A."/>
            <person name="Wilkins M.J."/>
            <person name="Karaoz U."/>
            <person name="Brodie E.L."/>
            <person name="Williams K.H."/>
            <person name="Hubbard S.S."/>
            <person name="Banfield J.F."/>
        </authorList>
    </citation>
    <scope>NUCLEOTIDE SEQUENCE [LARGE SCALE GENOMIC DNA]</scope>
</reference>
<proteinExistence type="predicted"/>
<protein>
    <submittedName>
        <fullName evidence="2">Uncharacterized protein</fullName>
    </submittedName>
</protein>
<keyword evidence="1" id="KW-0175">Coiled coil</keyword>
<gene>
    <name evidence="2" type="ORF">A3I92_01955</name>
</gene>
<dbReference type="Proteomes" id="UP000177676">
    <property type="component" value="Unassembled WGS sequence"/>
</dbReference>
<name>A0A1F8H4L3_9BACT</name>